<feature type="domain" description="NACHT" evidence="3">
    <location>
        <begin position="328"/>
        <end position="472"/>
    </location>
</feature>
<feature type="compositionally biased region" description="Polar residues" evidence="2">
    <location>
        <begin position="63"/>
        <end position="75"/>
    </location>
</feature>
<dbReference type="Proteomes" id="UP000054477">
    <property type="component" value="Unassembled WGS sequence"/>
</dbReference>
<name>A0A0C9WMW2_9AGAR</name>
<dbReference type="OrthoDB" id="163438at2759"/>
<dbReference type="InterPro" id="IPR027417">
    <property type="entry name" value="P-loop_NTPase"/>
</dbReference>
<dbReference type="PANTHER" id="PTHR10039:SF17">
    <property type="entry name" value="FUNGAL STAND N-TERMINAL GOODBYE DOMAIN-CONTAINING PROTEIN-RELATED"/>
    <property type="match status" value="1"/>
</dbReference>
<keyword evidence="5" id="KW-1185">Reference proteome</keyword>
<dbReference type="Gene3D" id="3.40.50.300">
    <property type="entry name" value="P-loop containing nucleotide triphosphate hydrolases"/>
    <property type="match status" value="1"/>
</dbReference>
<evidence type="ECO:0000259" key="3">
    <source>
        <dbReference type="PROSITE" id="PS50837"/>
    </source>
</evidence>
<evidence type="ECO:0000256" key="1">
    <source>
        <dbReference type="ARBA" id="ARBA00022737"/>
    </source>
</evidence>
<evidence type="ECO:0000256" key="2">
    <source>
        <dbReference type="SAM" id="MobiDB-lite"/>
    </source>
</evidence>
<protein>
    <recommendedName>
        <fullName evidence="3">NACHT domain-containing protein</fullName>
    </recommendedName>
</protein>
<evidence type="ECO:0000313" key="4">
    <source>
        <dbReference type="EMBL" id="KIJ98539.1"/>
    </source>
</evidence>
<dbReference type="EMBL" id="KN838666">
    <property type="protein sequence ID" value="KIJ98539.1"/>
    <property type="molecule type" value="Genomic_DNA"/>
</dbReference>
<dbReference type="STRING" id="1095629.A0A0C9WMW2"/>
<keyword evidence="1" id="KW-0677">Repeat</keyword>
<reference evidence="4 5" key="1">
    <citation type="submission" date="2014-04" db="EMBL/GenBank/DDBJ databases">
        <authorList>
            <consortium name="DOE Joint Genome Institute"/>
            <person name="Kuo A."/>
            <person name="Kohler A."/>
            <person name="Nagy L.G."/>
            <person name="Floudas D."/>
            <person name="Copeland A."/>
            <person name="Barry K.W."/>
            <person name="Cichocki N."/>
            <person name="Veneault-Fourrey C."/>
            <person name="LaButti K."/>
            <person name="Lindquist E.A."/>
            <person name="Lipzen A."/>
            <person name="Lundell T."/>
            <person name="Morin E."/>
            <person name="Murat C."/>
            <person name="Sun H."/>
            <person name="Tunlid A."/>
            <person name="Henrissat B."/>
            <person name="Grigoriev I.V."/>
            <person name="Hibbett D.S."/>
            <person name="Martin F."/>
            <person name="Nordberg H.P."/>
            <person name="Cantor M.N."/>
            <person name="Hua S.X."/>
        </authorList>
    </citation>
    <scope>NUCLEOTIDE SEQUENCE [LARGE SCALE GENOMIC DNA]</scope>
    <source>
        <strain evidence="4 5">LaAM-08-1</strain>
    </source>
</reference>
<evidence type="ECO:0000313" key="5">
    <source>
        <dbReference type="Proteomes" id="UP000054477"/>
    </source>
</evidence>
<dbReference type="PANTHER" id="PTHR10039">
    <property type="entry name" value="AMELOGENIN"/>
    <property type="match status" value="1"/>
</dbReference>
<dbReference type="InterPro" id="IPR056884">
    <property type="entry name" value="NPHP3-like_N"/>
</dbReference>
<dbReference type="InterPro" id="IPR007111">
    <property type="entry name" value="NACHT_NTPase"/>
</dbReference>
<accession>A0A0C9WMW2</accession>
<reference evidence="5" key="2">
    <citation type="submission" date="2015-01" db="EMBL/GenBank/DDBJ databases">
        <title>Evolutionary Origins and Diversification of the Mycorrhizal Mutualists.</title>
        <authorList>
            <consortium name="DOE Joint Genome Institute"/>
            <consortium name="Mycorrhizal Genomics Consortium"/>
            <person name="Kohler A."/>
            <person name="Kuo A."/>
            <person name="Nagy L.G."/>
            <person name="Floudas D."/>
            <person name="Copeland A."/>
            <person name="Barry K.W."/>
            <person name="Cichocki N."/>
            <person name="Veneault-Fourrey C."/>
            <person name="LaButti K."/>
            <person name="Lindquist E.A."/>
            <person name="Lipzen A."/>
            <person name="Lundell T."/>
            <person name="Morin E."/>
            <person name="Murat C."/>
            <person name="Riley R."/>
            <person name="Ohm R."/>
            <person name="Sun H."/>
            <person name="Tunlid A."/>
            <person name="Henrissat B."/>
            <person name="Grigoriev I.V."/>
            <person name="Hibbett D.S."/>
            <person name="Martin F."/>
        </authorList>
    </citation>
    <scope>NUCLEOTIDE SEQUENCE [LARGE SCALE GENOMIC DNA]</scope>
    <source>
        <strain evidence="5">LaAM-08-1</strain>
    </source>
</reference>
<organism evidence="4 5">
    <name type="scientific">Laccaria amethystina LaAM-08-1</name>
    <dbReference type="NCBI Taxonomy" id="1095629"/>
    <lineage>
        <taxon>Eukaryota</taxon>
        <taxon>Fungi</taxon>
        <taxon>Dikarya</taxon>
        <taxon>Basidiomycota</taxon>
        <taxon>Agaricomycotina</taxon>
        <taxon>Agaricomycetes</taxon>
        <taxon>Agaricomycetidae</taxon>
        <taxon>Agaricales</taxon>
        <taxon>Agaricineae</taxon>
        <taxon>Hydnangiaceae</taxon>
        <taxon>Laccaria</taxon>
    </lineage>
</organism>
<dbReference type="SUPFAM" id="SSF52540">
    <property type="entry name" value="P-loop containing nucleoside triphosphate hydrolases"/>
    <property type="match status" value="1"/>
</dbReference>
<gene>
    <name evidence="4" type="ORF">K443DRAFT_680657</name>
</gene>
<dbReference type="PROSITE" id="PS50837">
    <property type="entry name" value="NACHT"/>
    <property type="match status" value="1"/>
</dbReference>
<dbReference type="AlphaFoldDB" id="A0A0C9WMW2"/>
<sequence length="804" mass="90189">MEGPSQETVQRKPTFCAKLKHTFKRINIFKPSVSRAPLQPSRTATPILLAQGETPKTGGNTGGASSNPEMTNAPTDNHGDSSKGSGVSAIPDAQSKLDEDKKTGTNPTVEWEAWNIDGDAIAQLNEWGDVHGDSKWVKLAEIIDRSLKSKTLDTLKAFIPDSPFPAKTLVEALLNVVELGINIPLIQKKVLEFAQEAIQFISSLIGVAGEELSVKEDLETICAVVNEICLWAKKHVSMKSTFEDDLGDWKSKFMSAKEKFQARMVTRIRVEQVIASRMVSIKEKLASHMAAKYEHADQSKSFCAHGTRVELLEDIKKWLSPQSSNAERIFWVTGLPGSGKSTLSATIVENLRENQTPVSAQYFISRNIPETTDSNKIIPTIAQQLAISSPTAARVLEKALKNGYPGKRDAQVTSLLLDPIRELPKSRVVVILIDALDELEHAASSVIEILSHIAPIDCDLPNNVRFVITSRPEHWADISRSKELKHAVFKQYSLATESSVTEVHNFVVARMREIVTKRMELTPSDPDWHHWLDPDQLRTLSDKANGLFHYAGTALQWIEQRIVEDGKACRKSVFKRFSEDGLDKLEGLYKLILTSWEDVDTPAKDKDRRATRLDGFQHVMGTIIVLQKPLIIDEIVALLSDIPKDKFDVTNFLRQMRSVLIPGTTTSFNDATPQMHKSFRDYIMSERAPPGFRILTRDAHFKIARSCLEIIVKAGSHEYAFTHWYGHLPEAVWGDDERMWTLLSEMVSEGVVGVWTGKGSVIGMFECVACTGWQLLKVRRKQGERHLSDELHGSLRWMRESWCR</sequence>
<dbReference type="HOGENOM" id="CLU_350234_0_0_1"/>
<dbReference type="Pfam" id="PF24883">
    <property type="entry name" value="NPHP3_N"/>
    <property type="match status" value="1"/>
</dbReference>
<proteinExistence type="predicted"/>
<feature type="region of interest" description="Disordered" evidence="2">
    <location>
        <begin position="49"/>
        <end position="105"/>
    </location>
</feature>